<evidence type="ECO:0000259" key="1">
    <source>
        <dbReference type="Pfam" id="PF00646"/>
    </source>
</evidence>
<feature type="domain" description="F-box" evidence="1">
    <location>
        <begin position="23"/>
        <end position="47"/>
    </location>
</feature>
<name>A0AAV1R1J0_9ROSI</name>
<dbReference type="InterPro" id="IPR013187">
    <property type="entry name" value="F-box-assoc_dom_typ3"/>
</dbReference>
<keyword evidence="4" id="KW-1185">Reference proteome</keyword>
<comment type="caution">
    <text evidence="3">The sequence shown here is derived from an EMBL/GenBank/DDBJ whole genome shotgun (WGS) entry which is preliminary data.</text>
</comment>
<reference evidence="3 4" key="1">
    <citation type="submission" date="2024-01" db="EMBL/GenBank/DDBJ databases">
        <authorList>
            <person name="Waweru B."/>
        </authorList>
    </citation>
    <scope>NUCLEOTIDE SEQUENCE [LARGE SCALE GENOMIC DNA]</scope>
</reference>
<dbReference type="Pfam" id="PF00646">
    <property type="entry name" value="F-box"/>
    <property type="match status" value="1"/>
</dbReference>
<sequence length="416" mass="47070">MGNSQMRASSRKSNNINLQPIPIPRDAILDILSRLPAKSVVRFRSCSIIHDPFFVNLHHTRSLTRDNGTALCLSFPDLSSSSTSLSFFEGKQGFRNFQLSHVDLRYSRLSEIINGVFCRHDCTSHRVDICNITTQEVTTLPKSTYIPIRAGFDADFEIVYEPRYSFGFNPSTLEYKVLNICSINRYTLQLNPNNGLSTREVSQRMVEFEIFTLGSGSRAGSWIKIDPSYPCVRDQLLGLSSDSVCVGGVIQWRHRLFDQEIFLAFDLPTVEGCLALMGHVISGSNRNKIDLWMLEDRRNQAWVKERIIFPLHSPCLWPVGSFRTGMILLVQHGYAVPAVWAAYYCDLQTKNLSMIQVPELKSVKLPCGLVGKPSDVILTIHAENASAQDMQVFGKQLDLMKRSQVFKHVESENSRN</sequence>
<dbReference type="InterPro" id="IPR001810">
    <property type="entry name" value="F-box_dom"/>
</dbReference>
<protein>
    <recommendedName>
        <fullName evidence="5">F-box protein</fullName>
    </recommendedName>
</protein>
<dbReference type="PANTHER" id="PTHR31111">
    <property type="entry name" value="BNAA05G37150D PROTEIN-RELATED"/>
    <property type="match status" value="1"/>
</dbReference>
<evidence type="ECO:0008006" key="5">
    <source>
        <dbReference type="Google" id="ProtNLM"/>
    </source>
</evidence>
<dbReference type="AlphaFoldDB" id="A0AAV1R1J0"/>
<proteinExistence type="predicted"/>
<accession>A0AAV1R1J0</accession>
<gene>
    <name evidence="3" type="ORF">DCAF_LOCUS4619</name>
</gene>
<organism evidence="3 4">
    <name type="scientific">Dovyalis caffra</name>
    <dbReference type="NCBI Taxonomy" id="77055"/>
    <lineage>
        <taxon>Eukaryota</taxon>
        <taxon>Viridiplantae</taxon>
        <taxon>Streptophyta</taxon>
        <taxon>Embryophyta</taxon>
        <taxon>Tracheophyta</taxon>
        <taxon>Spermatophyta</taxon>
        <taxon>Magnoliopsida</taxon>
        <taxon>eudicotyledons</taxon>
        <taxon>Gunneridae</taxon>
        <taxon>Pentapetalae</taxon>
        <taxon>rosids</taxon>
        <taxon>fabids</taxon>
        <taxon>Malpighiales</taxon>
        <taxon>Salicaceae</taxon>
        <taxon>Flacourtieae</taxon>
        <taxon>Dovyalis</taxon>
    </lineage>
</organism>
<evidence type="ECO:0000313" key="4">
    <source>
        <dbReference type="Proteomes" id="UP001314170"/>
    </source>
</evidence>
<dbReference type="EMBL" id="CAWUPB010000851">
    <property type="protein sequence ID" value="CAK7326913.1"/>
    <property type="molecule type" value="Genomic_DNA"/>
</dbReference>
<feature type="domain" description="F-box associated beta-propeller type 3" evidence="2">
    <location>
        <begin position="93"/>
        <end position="267"/>
    </location>
</feature>
<dbReference type="Proteomes" id="UP001314170">
    <property type="component" value="Unassembled WGS sequence"/>
</dbReference>
<evidence type="ECO:0000313" key="3">
    <source>
        <dbReference type="EMBL" id="CAK7326913.1"/>
    </source>
</evidence>
<dbReference type="Pfam" id="PF08268">
    <property type="entry name" value="FBA_3"/>
    <property type="match status" value="1"/>
</dbReference>
<dbReference type="PANTHER" id="PTHR31111:SF138">
    <property type="entry name" value="F-BOX ASSOCIATED DOMAIN-CONTAINING PROTEIN"/>
    <property type="match status" value="1"/>
</dbReference>
<evidence type="ECO:0000259" key="2">
    <source>
        <dbReference type="Pfam" id="PF08268"/>
    </source>
</evidence>